<dbReference type="EMBL" id="JASBWR010000068">
    <property type="protein sequence ID" value="KAJ9099655.1"/>
    <property type="molecule type" value="Genomic_DNA"/>
</dbReference>
<evidence type="ECO:0000313" key="1">
    <source>
        <dbReference type="EMBL" id="KAJ9099655.1"/>
    </source>
</evidence>
<protein>
    <submittedName>
        <fullName evidence="1">Cleavage polyadenylation factor subunit clp1</fullName>
    </submittedName>
</protein>
<accession>A0ACC2VJR2</accession>
<evidence type="ECO:0000313" key="2">
    <source>
        <dbReference type="Proteomes" id="UP001241377"/>
    </source>
</evidence>
<gene>
    <name evidence="1" type="primary">CLP1</name>
    <name evidence="1" type="ORF">QFC19_005894</name>
</gene>
<dbReference type="Proteomes" id="UP001241377">
    <property type="component" value="Unassembled WGS sequence"/>
</dbReference>
<sequence length="492" mass="54649">MSIPGFGGDENPVEDLSETNATTFHLEGKSEWRFEVPFKTILSLKVTEGVGEIFGTELPLNVPVQLTGVKYALYAPLPEGCTVEYSTRINRDQAPGSSDSTDISEYISEDTPMNQYINLHMALESYRQETADYNYLNPSSPRSGPRVLILGNRSAGKTALARILSSYAYKMDHHPVLVNLNPRDGVFSLPGSLTATPISDTFDLESANGYGGTTTSGSAVHNPKQPVVKNFGFLSPTDNLELYKYQVSKLGVVVMSRLEEDADVRNSGVIIDTPALNIKDINVIENIVSDFEVNVVVVVDNERLLIDLRKKFKHKISNSQLAMVKIPKSGGVVELDDSFIRQCQEETIKEYFNGDRKTPLSPFKTEVDVKDFRYFKGVLSLDFNPSLSFLPSGDSYTTDDMDEDRKKDENSMDKFYTALEDPDASKLENLIIAITQLPQNNKQPKDLLNTCVLGYIHVSRVDEARGKMKVLSPMVAAIPRNILLVTTIGYTE</sequence>
<comment type="caution">
    <text evidence="1">The sequence shown here is derived from an EMBL/GenBank/DDBJ whole genome shotgun (WGS) entry which is preliminary data.</text>
</comment>
<name>A0ACC2VJR2_9TREE</name>
<reference evidence="1" key="1">
    <citation type="submission" date="2023-04" db="EMBL/GenBank/DDBJ databases">
        <title>Draft Genome sequencing of Naganishia species isolated from polar environments using Oxford Nanopore Technology.</title>
        <authorList>
            <person name="Leo P."/>
            <person name="Venkateswaran K."/>
        </authorList>
    </citation>
    <scope>NUCLEOTIDE SEQUENCE</scope>
    <source>
        <strain evidence="1">MNA-CCFEE 5261</strain>
    </source>
</reference>
<organism evidence="1 2">
    <name type="scientific">Naganishia cerealis</name>
    <dbReference type="NCBI Taxonomy" id="610337"/>
    <lineage>
        <taxon>Eukaryota</taxon>
        <taxon>Fungi</taxon>
        <taxon>Dikarya</taxon>
        <taxon>Basidiomycota</taxon>
        <taxon>Agaricomycotina</taxon>
        <taxon>Tremellomycetes</taxon>
        <taxon>Filobasidiales</taxon>
        <taxon>Filobasidiaceae</taxon>
        <taxon>Naganishia</taxon>
    </lineage>
</organism>
<proteinExistence type="predicted"/>
<keyword evidence="2" id="KW-1185">Reference proteome</keyword>